<dbReference type="Pfam" id="PF20773">
    <property type="entry name" value="InhA-like_MAM"/>
    <property type="match status" value="1"/>
</dbReference>
<name>A0A381ZQR8_9ZZZZ</name>
<feature type="non-terminal residue" evidence="1">
    <location>
        <position position="1"/>
    </location>
</feature>
<dbReference type="EMBL" id="UINC01022130">
    <property type="protein sequence ID" value="SVA91113.1"/>
    <property type="molecule type" value="Genomic_DNA"/>
</dbReference>
<proteinExistence type="predicted"/>
<reference evidence="1" key="1">
    <citation type="submission" date="2018-05" db="EMBL/GenBank/DDBJ databases">
        <authorList>
            <person name="Lanie J.A."/>
            <person name="Ng W.-L."/>
            <person name="Kazmierczak K.M."/>
            <person name="Andrzejewski T.M."/>
            <person name="Davidsen T.M."/>
            <person name="Wayne K.J."/>
            <person name="Tettelin H."/>
            <person name="Glass J.I."/>
            <person name="Rusch D."/>
            <person name="Podicherti R."/>
            <person name="Tsui H.-C.T."/>
            <person name="Winkler M.E."/>
        </authorList>
    </citation>
    <scope>NUCLEOTIDE SEQUENCE</scope>
</reference>
<organism evidence="1">
    <name type="scientific">marine metagenome</name>
    <dbReference type="NCBI Taxonomy" id="408172"/>
    <lineage>
        <taxon>unclassified sequences</taxon>
        <taxon>metagenomes</taxon>
        <taxon>ecological metagenomes</taxon>
    </lineage>
</organism>
<protein>
    <submittedName>
        <fullName evidence="1">Uncharacterized protein</fullName>
    </submittedName>
</protein>
<accession>A0A381ZQR8</accession>
<dbReference type="Gene3D" id="2.60.120.260">
    <property type="entry name" value="Galactose-binding domain-like"/>
    <property type="match status" value="1"/>
</dbReference>
<sequence>ASINLFVGCRDQSIESNANMMVGLGTKANQGPTLTQDAITPILPLEAHSDSEPYVETTRTTSTVRATPVLTVPIVVPTTVMETYRIEEAVTNEREPVGITPTSIFPAPISTPTVGQTEATVYDGFAVGLPIGASVPKLPKRDLIALTLSLKSQHGELSGARYNKAEYEIGVEDYFYVADFAGTSTKRIKARVEFISENAYWFFQEGIHFDVDALEKSAEFFEEMIIPLIIGKFGSIWPAKSIETLEPEPPRISILHANMSGVLGYFNSSDEYSKEVNEFSNERKMMYINSPALSPGEGEYLRVLAHELQHVVHWNHNEFQDTWLNEGLSQVMEMELGFLPNNINAFRSYPLTSLVHWPITGDSLSANYGAAFLFTWYLEKIYFQDTKFADLIDREAVGIGAINEYLSSRGEDKTFDSVFKEWTIANFLPEASEETAFYREVNLNLKSTDSFRQGEVLKLHQPQYSARYIDVNSESDNLRIKFEGTERIPIIPLMPQTGDHCWWSNLGNSINSALTRSIDLSNVLDAQMEIKFWQDIEEHWDYIYVEISSDGGSSWDILSGNLTTDENPFGLSFGPGYTGSSDDWLTDQFDLSAYAGSQVLLRFHYVTDSNYYGEGFCLDELAIPEIDLYYDGSDETGWISEGFLWTDNFTPQDYFIYVIQKNDYGTSIREVDVNSGGHVEFDISGLLDANGTTLVIGSLSPNSTQETQYVLTASGK</sequence>
<gene>
    <name evidence="1" type="ORF">METZ01_LOCUS143967</name>
</gene>
<evidence type="ECO:0000313" key="1">
    <source>
        <dbReference type="EMBL" id="SVA91113.1"/>
    </source>
</evidence>
<dbReference type="AlphaFoldDB" id="A0A381ZQR8"/>